<organism evidence="5 6">
    <name type="scientific">Pelovirga terrestris</name>
    <dbReference type="NCBI Taxonomy" id="2771352"/>
    <lineage>
        <taxon>Bacteria</taxon>
        <taxon>Pseudomonadati</taxon>
        <taxon>Thermodesulfobacteriota</taxon>
        <taxon>Desulfuromonadia</taxon>
        <taxon>Geobacterales</taxon>
        <taxon>Geobacteraceae</taxon>
        <taxon>Pelovirga</taxon>
    </lineage>
</organism>
<accession>A0A8J6QN52</accession>
<dbReference type="InterPro" id="IPR025497">
    <property type="entry name" value="PatA-like_N"/>
</dbReference>
<evidence type="ECO:0000259" key="4">
    <source>
        <dbReference type="PROSITE" id="PS50110"/>
    </source>
</evidence>
<dbReference type="Pfam" id="PF00072">
    <property type="entry name" value="Response_reg"/>
    <property type="match status" value="1"/>
</dbReference>
<keyword evidence="6" id="KW-1185">Reference proteome</keyword>
<dbReference type="GO" id="GO:0000160">
    <property type="term" value="P:phosphorelay signal transduction system"/>
    <property type="evidence" value="ECO:0007669"/>
    <property type="project" value="UniProtKB-KW"/>
</dbReference>
<dbReference type="CDD" id="cd00156">
    <property type="entry name" value="REC"/>
    <property type="match status" value="1"/>
</dbReference>
<dbReference type="SMART" id="SM00448">
    <property type="entry name" value="REC"/>
    <property type="match status" value="1"/>
</dbReference>
<proteinExistence type="predicted"/>
<comment type="caution">
    <text evidence="5">The sequence shown here is derived from an EMBL/GenBank/DDBJ whole genome shotgun (WGS) entry which is preliminary data.</text>
</comment>
<protein>
    <submittedName>
        <fullName evidence="5">Response regulator</fullName>
    </submittedName>
</protein>
<feature type="modified residue" description="4-aspartylphosphate" evidence="3">
    <location>
        <position position="54"/>
    </location>
</feature>
<evidence type="ECO:0000313" key="5">
    <source>
        <dbReference type="EMBL" id="MBD1400552.1"/>
    </source>
</evidence>
<evidence type="ECO:0000256" key="1">
    <source>
        <dbReference type="ARBA" id="ARBA00022553"/>
    </source>
</evidence>
<keyword evidence="1 3" id="KW-0597">Phosphoprotein</keyword>
<name>A0A8J6QN52_9BACT</name>
<evidence type="ECO:0000313" key="6">
    <source>
        <dbReference type="Proteomes" id="UP000632828"/>
    </source>
</evidence>
<dbReference type="AlphaFoldDB" id="A0A8J6QN52"/>
<keyword evidence="2" id="KW-0902">Two-component regulatory system</keyword>
<dbReference type="PROSITE" id="PS50110">
    <property type="entry name" value="RESPONSE_REGULATORY"/>
    <property type="match status" value="1"/>
</dbReference>
<dbReference type="Proteomes" id="UP000632828">
    <property type="component" value="Unassembled WGS sequence"/>
</dbReference>
<dbReference type="SUPFAM" id="SSF52172">
    <property type="entry name" value="CheY-like"/>
    <property type="match status" value="1"/>
</dbReference>
<dbReference type="PANTHER" id="PTHR44591">
    <property type="entry name" value="STRESS RESPONSE REGULATOR PROTEIN 1"/>
    <property type="match status" value="1"/>
</dbReference>
<dbReference type="InterPro" id="IPR011006">
    <property type="entry name" value="CheY-like_superfamily"/>
</dbReference>
<dbReference type="InterPro" id="IPR001789">
    <property type="entry name" value="Sig_transdc_resp-reg_receiver"/>
</dbReference>
<evidence type="ECO:0000256" key="3">
    <source>
        <dbReference type="PROSITE-ProRule" id="PRU00169"/>
    </source>
</evidence>
<sequence length="353" mass="39120">MKKVLIVDDEASFLLSLKDVLNVHRDKFNILTAENGSVAVDLLREAHFDLLVTDLRMPEMNGFELLAWVSRHQPQLPVIAMSAFGTPEIEARLRKIDTLQFIEKPVDLPLLEKAIFNGLKAGGKSFIRGITLATFLQLMNVEKKNCTLKIAAAQGPAYLFVANGELIDAEYANQKGVDAALEIVSWDDAEIEMDGICRRQDDVINMPLGHLLIEAFRIKDEAAEEIKKNTAADDPPLPAQPAAPLAADSALARSLSGINSVQEFAIFDMQQTLIATNSGACTIATFDMEAFAQALTAIAQDLDWSQYRSMTLGTTKRNRYLLLNQPEQQLMLKLKPGVQSAQVQKEIERIIER</sequence>
<gene>
    <name evidence="5" type="ORF">ICT70_07695</name>
</gene>
<dbReference type="InterPro" id="IPR050595">
    <property type="entry name" value="Bact_response_regulator"/>
</dbReference>
<dbReference type="Gene3D" id="3.40.50.2300">
    <property type="match status" value="1"/>
</dbReference>
<dbReference type="RefSeq" id="WP_191155182.1">
    <property type="nucleotide sequence ID" value="NZ_JACWUN010000007.1"/>
</dbReference>
<evidence type="ECO:0000256" key="2">
    <source>
        <dbReference type="ARBA" id="ARBA00023012"/>
    </source>
</evidence>
<dbReference type="EMBL" id="JACWUN010000007">
    <property type="protein sequence ID" value="MBD1400552.1"/>
    <property type="molecule type" value="Genomic_DNA"/>
</dbReference>
<reference evidence="5" key="1">
    <citation type="submission" date="2020-09" db="EMBL/GenBank/DDBJ databases">
        <title>Pelobacter alkaliphilus sp. nov., a novel anaerobic arsenate-reducing bacterium from terrestrial mud volcano.</title>
        <authorList>
            <person name="Khomyakova M.A."/>
            <person name="Merkel A.Y."/>
            <person name="Slobodkin A.I."/>
        </authorList>
    </citation>
    <scope>NUCLEOTIDE SEQUENCE</scope>
    <source>
        <strain evidence="5">M08fum</strain>
    </source>
</reference>
<dbReference type="PANTHER" id="PTHR44591:SF14">
    <property type="entry name" value="PROTEIN PILG"/>
    <property type="match status" value="1"/>
</dbReference>
<dbReference type="Pfam" id="PF14332">
    <property type="entry name" value="DUF4388"/>
    <property type="match status" value="1"/>
</dbReference>
<feature type="domain" description="Response regulatory" evidence="4">
    <location>
        <begin position="3"/>
        <end position="119"/>
    </location>
</feature>